<gene>
    <name evidence="3" type="ORF">PsYK624_077160</name>
</gene>
<evidence type="ECO:0000259" key="2">
    <source>
        <dbReference type="Pfam" id="PF20149"/>
    </source>
</evidence>
<comment type="caution">
    <text evidence="3">The sequence shown here is derived from an EMBL/GenBank/DDBJ whole genome shotgun (WGS) entry which is preliminary data.</text>
</comment>
<evidence type="ECO:0000313" key="3">
    <source>
        <dbReference type="EMBL" id="GJE91566.1"/>
    </source>
</evidence>
<keyword evidence="4" id="KW-1185">Reference proteome</keyword>
<feature type="compositionally biased region" description="Basic and acidic residues" evidence="1">
    <location>
        <begin position="537"/>
        <end position="546"/>
    </location>
</feature>
<feature type="domain" description="DUF6532" evidence="2">
    <location>
        <begin position="295"/>
        <end position="493"/>
    </location>
</feature>
<dbReference type="OrthoDB" id="3268553at2759"/>
<proteinExistence type="predicted"/>
<dbReference type="InterPro" id="IPR045341">
    <property type="entry name" value="DUF6532"/>
</dbReference>
<feature type="compositionally biased region" description="Basic residues" evidence="1">
    <location>
        <begin position="221"/>
        <end position="236"/>
    </location>
</feature>
<feature type="region of interest" description="Disordered" evidence="1">
    <location>
        <begin position="524"/>
        <end position="553"/>
    </location>
</feature>
<feature type="compositionally biased region" description="Acidic residues" evidence="1">
    <location>
        <begin position="167"/>
        <end position="178"/>
    </location>
</feature>
<dbReference type="Pfam" id="PF20149">
    <property type="entry name" value="DUF6532"/>
    <property type="match status" value="1"/>
</dbReference>
<feature type="compositionally biased region" description="Acidic residues" evidence="1">
    <location>
        <begin position="146"/>
        <end position="159"/>
    </location>
</feature>
<evidence type="ECO:0000313" key="4">
    <source>
        <dbReference type="Proteomes" id="UP000703269"/>
    </source>
</evidence>
<feature type="compositionally biased region" description="Basic and acidic residues" evidence="1">
    <location>
        <begin position="8"/>
        <end position="28"/>
    </location>
</feature>
<protein>
    <recommendedName>
        <fullName evidence="2">DUF6532 domain-containing protein</fullName>
    </recommendedName>
</protein>
<reference evidence="3 4" key="1">
    <citation type="submission" date="2021-08" db="EMBL/GenBank/DDBJ databases">
        <title>Draft Genome Sequence of Phanerochaete sordida strain YK-624.</title>
        <authorList>
            <person name="Mori T."/>
            <person name="Dohra H."/>
            <person name="Suzuki T."/>
            <person name="Kawagishi H."/>
            <person name="Hirai H."/>
        </authorList>
    </citation>
    <scope>NUCLEOTIDE SEQUENCE [LARGE SCALE GENOMIC DNA]</scope>
    <source>
        <strain evidence="3 4">YK-624</strain>
    </source>
</reference>
<evidence type="ECO:0000256" key="1">
    <source>
        <dbReference type="SAM" id="MobiDB-lite"/>
    </source>
</evidence>
<feature type="region of interest" description="Disordered" evidence="1">
    <location>
        <begin position="1"/>
        <end position="268"/>
    </location>
</feature>
<accession>A0A9P3GB01</accession>
<name>A0A9P3GB01_9APHY</name>
<organism evidence="3 4">
    <name type="scientific">Phanerochaete sordida</name>
    <dbReference type="NCBI Taxonomy" id="48140"/>
    <lineage>
        <taxon>Eukaryota</taxon>
        <taxon>Fungi</taxon>
        <taxon>Dikarya</taxon>
        <taxon>Basidiomycota</taxon>
        <taxon>Agaricomycotina</taxon>
        <taxon>Agaricomycetes</taxon>
        <taxon>Polyporales</taxon>
        <taxon>Phanerochaetaceae</taxon>
        <taxon>Phanerochaete</taxon>
    </lineage>
</organism>
<dbReference type="AlphaFoldDB" id="A0A9P3GB01"/>
<feature type="compositionally biased region" description="Basic and acidic residues" evidence="1">
    <location>
        <begin position="38"/>
        <end position="50"/>
    </location>
</feature>
<feature type="compositionally biased region" description="Acidic residues" evidence="1">
    <location>
        <begin position="190"/>
        <end position="199"/>
    </location>
</feature>
<feature type="compositionally biased region" description="Acidic residues" evidence="1">
    <location>
        <begin position="120"/>
        <end position="134"/>
    </location>
</feature>
<dbReference type="Proteomes" id="UP000703269">
    <property type="component" value="Unassembled WGS sequence"/>
</dbReference>
<feature type="compositionally biased region" description="Polar residues" evidence="1">
    <location>
        <begin position="66"/>
        <end position="77"/>
    </location>
</feature>
<dbReference type="EMBL" id="BPQB01000022">
    <property type="protein sequence ID" value="GJE91566.1"/>
    <property type="molecule type" value="Genomic_DNA"/>
</dbReference>
<feature type="compositionally biased region" description="Basic residues" evidence="1">
    <location>
        <begin position="80"/>
        <end position="95"/>
    </location>
</feature>
<sequence>MYAFQHGRLPEHWRRADKGFQARPERCLKTSTNGPPKDTSRTRAHGKEKQATAPKAVPKGSKKNQLKNTQKSQTTDAATHKKTKSITTKPKKKTKVVMSDGEQEDWTDHDAIVGAREDDPAGGDEPQGDDEQEGGDGVGNRRGEEDGSTFEDDGMEDDRDYGRAENSEEFDEDEEEEERPSRKRRRAHEDDEEEHDEETVTNKRPRGRNTNPRFSASPPRRLAHNLPRPRGHRSKARAQATVGHSGLDLTTPSPPQTPPRSGKEAPTFSPFKIVHRGTKPRLQDASPPTHAIGDRANTLYRVYLATRNAWPDETTSIAEIKACFLKACRDGEAPRRALRLQRDTEYAKYIIAVVKQRGPQLRAEVKGDAQGIVPASYGFSGRKKSYIVDTVEKLLDRAAFTFADVDNRKGQYNHPAFAAVLGTTFFSTPKDEGRGEYGVQFNPVPVPLIALVATAIECALVDWSTGVRITKGNEFTSHPYADVYQRHLTNLEALGRSNPSVLARRQRDLWQQASDYTGLQARRITATSGDLDEDDLKADSEDERAQPETAAAT</sequence>
<feature type="compositionally biased region" description="Basic and acidic residues" evidence="1">
    <location>
        <begin position="106"/>
        <end position="119"/>
    </location>
</feature>